<evidence type="ECO:0000256" key="2">
    <source>
        <dbReference type="SAM" id="SignalP"/>
    </source>
</evidence>
<feature type="region of interest" description="Disordered" evidence="1">
    <location>
        <begin position="116"/>
        <end position="187"/>
    </location>
</feature>
<sequence>MKILVAILASLAILQGAKSADSNFSDKTAQMHRDFDDICKLDKAKGLDIGESYVNDKGAAVLVSNIAHVTLQSVVIFLVKKVRGKPKREINRQVSEVIRMFLMVYIAREIGLKHGQRGFQHPSLSQQKRGRESREEEERRESGRERETRASERGERERARERREEARRERSSERRDKEEKRQRGEKS</sequence>
<dbReference type="Proteomes" id="UP000828390">
    <property type="component" value="Unassembled WGS sequence"/>
</dbReference>
<feature type="compositionally biased region" description="Basic and acidic residues" evidence="1">
    <location>
        <begin position="129"/>
        <end position="187"/>
    </location>
</feature>
<accession>A0A9D4E6E3</accession>
<dbReference type="AlphaFoldDB" id="A0A9D4E6E3"/>
<evidence type="ECO:0000313" key="3">
    <source>
        <dbReference type="EMBL" id="KAH3773978.1"/>
    </source>
</evidence>
<proteinExistence type="predicted"/>
<reference evidence="3" key="2">
    <citation type="submission" date="2020-11" db="EMBL/GenBank/DDBJ databases">
        <authorList>
            <person name="McCartney M.A."/>
            <person name="Auch B."/>
            <person name="Kono T."/>
            <person name="Mallez S."/>
            <person name="Becker A."/>
            <person name="Gohl D.M."/>
            <person name="Silverstein K.A.T."/>
            <person name="Koren S."/>
            <person name="Bechman K.B."/>
            <person name="Herman A."/>
            <person name="Abrahante J.E."/>
            <person name="Garbe J."/>
        </authorList>
    </citation>
    <scope>NUCLEOTIDE SEQUENCE</scope>
    <source>
        <strain evidence="3">Duluth1</strain>
        <tissue evidence="3">Whole animal</tissue>
    </source>
</reference>
<organism evidence="3 4">
    <name type="scientific">Dreissena polymorpha</name>
    <name type="common">Zebra mussel</name>
    <name type="synonym">Mytilus polymorpha</name>
    <dbReference type="NCBI Taxonomy" id="45954"/>
    <lineage>
        <taxon>Eukaryota</taxon>
        <taxon>Metazoa</taxon>
        <taxon>Spiralia</taxon>
        <taxon>Lophotrochozoa</taxon>
        <taxon>Mollusca</taxon>
        <taxon>Bivalvia</taxon>
        <taxon>Autobranchia</taxon>
        <taxon>Heteroconchia</taxon>
        <taxon>Euheterodonta</taxon>
        <taxon>Imparidentia</taxon>
        <taxon>Neoheterodontei</taxon>
        <taxon>Myida</taxon>
        <taxon>Dreissenoidea</taxon>
        <taxon>Dreissenidae</taxon>
        <taxon>Dreissena</taxon>
    </lineage>
</organism>
<gene>
    <name evidence="3" type="ORF">DPMN_175348</name>
</gene>
<dbReference type="EMBL" id="JAIWYP010000009">
    <property type="protein sequence ID" value="KAH3773978.1"/>
    <property type="molecule type" value="Genomic_DNA"/>
</dbReference>
<keyword evidence="2" id="KW-0732">Signal</keyword>
<feature type="chain" id="PRO_5039591486" evidence="2">
    <location>
        <begin position="20"/>
        <end position="187"/>
    </location>
</feature>
<feature type="signal peptide" evidence="2">
    <location>
        <begin position="1"/>
        <end position="19"/>
    </location>
</feature>
<protein>
    <submittedName>
        <fullName evidence="3">Uncharacterized protein</fullName>
    </submittedName>
</protein>
<evidence type="ECO:0000256" key="1">
    <source>
        <dbReference type="SAM" id="MobiDB-lite"/>
    </source>
</evidence>
<keyword evidence="4" id="KW-1185">Reference proteome</keyword>
<reference evidence="3" key="1">
    <citation type="journal article" date="2019" name="bioRxiv">
        <title>The Genome of the Zebra Mussel, Dreissena polymorpha: A Resource for Invasive Species Research.</title>
        <authorList>
            <person name="McCartney M.A."/>
            <person name="Auch B."/>
            <person name="Kono T."/>
            <person name="Mallez S."/>
            <person name="Zhang Y."/>
            <person name="Obille A."/>
            <person name="Becker A."/>
            <person name="Abrahante J.E."/>
            <person name="Garbe J."/>
            <person name="Badalamenti J.P."/>
            <person name="Herman A."/>
            <person name="Mangelson H."/>
            <person name="Liachko I."/>
            <person name="Sullivan S."/>
            <person name="Sone E.D."/>
            <person name="Koren S."/>
            <person name="Silverstein K.A.T."/>
            <person name="Beckman K.B."/>
            <person name="Gohl D.M."/>
        </authorList>
    </citation>
    <scope>NUCLEOTIDE SEQUENCE</scope>
    <source>
        <strain evidence="3">Duluth1</strain>
        <tissue evidence="3">Whole animal</tissue>
    </source>
</reference>
<comment type="caution">
    <text evidence="3">The sequence shown here is derived from an EMBL/GenBank/DDBJ whole genome shotgun (WGS) entry which is preliminary data.</text>
</comment>
<evidence type="ECO:0000313" key="4">
    <source>
        <dbReference type="Proteomes" id="UP000828390"/>
    </source>
</evidence>
<name>A0A9D4E6E3_DREPO</name>